<name>A0AAV7JPR2_9METZ</name>
<feature type="coiled-coil region" evidence="1">
    <location>
        <begin position="91"/>
        <end position="125"/>
    </location>
</feature>
<keyword evidence="1" id="KW-0175">Coiled coil</keyword>
<reference evidence="2 3" key="1">
    <citation type="journal article" date="2023" name="BMC Biol.">
        <title>The compact genome of the sponge Oopsacas minuta (Hexactinellida) is lacking key metazoan core genes.</title>
        <authorList>
            <person name="Santini S."/>
            <person name="Schenkelaars Q."/>
            <person name="Jourda C."/>
            <person name="Duchesne M."/>
            <person name="Belahbib H."/>
            <person name="Rocher C."/>
            <person name="Selva M."/>
            <person name="Riesgo A."/>
            <person name="Vervoort M."/>
            <person name="Leys S.P."/>
            <person name="Kodjabachian L."/>
            <person name="Le Bivic A."/>
            <person name="Borchiellini C."/>
            <person name="Claverie J.M."/>
            <person name="Renard E."/>
        </authorList>
    </citation>
    <scope>NUCLEOTIDE SEQUENCE [LARGE SCALE GENOMIC DNA]</scope>
    <source>
        <strain evidence="2">SPO-2</strain>
    </source>
</reference>
<accession>A0AAV7JPR2</accession>
<evidence type="ECO:0000313" key="2">
    <source>
        <dbReference type="EMBL" id="KAI6650987.1"/>
    </source>
</evidence>
<gene>
    <name evidence="2" type="ORF">LOD99_5564</name>
</gene>
<dbReference type="AlphaFoldDB" id="A0AAV7JPR2"/>
<organism evidence="2 3">
    <name type="scientific">Oopsacas minuta</name>
    <dbReference type="NCBI Taxonomy" id="111878"/>
    <lineage>
        <taxon>Eukaryota</taxon>
        <taxon>Metazoa</taxon>
        <taxon>Porifera</taxon>
        <taxon>Hexactinellida</taxon>
        <taxon>Hexasterophora</taxon>
        <taxon>Lyssacinosida</taxon>
        <taxon>Leucopsacidae</taxon>
        <taxon>Oopsacas</taxon>
    </lineage>
</organism>
<evidence type="ECO:0000256" key="1">
    <source>
        <dbReference type="SAM" id="Coils"/>
    </source>
</evidence>
<comment type="caution">
    <text evidence="2">The sequence shown here is derived from an EMBL/GenBank/DDBJ whole genome shotgun (WGS) entry which is preliminary data.</text>
</comment>
<dbReference type="EMBL" id="JAKMXF010000308">
    <property type="protein sequence ID" value="KAI6650987.1"/>
    <property type="molecule type" value="Genomic_DNA"/>
</dbReference>
<protein>
    <submittedName>
        <fullName evidence="2">Uncharacterized protein</fullName>
    </submittedName>
</protein>
<proteinExistence type="predicted"/>
<keyword evidence="3" id="KW-1185">Reference proteome</keyword>
<sequence length="205" mass="24417">MDDSSEEITNELENIQLYYENELLRSLLKQQQEEVMNKQNQIDQLQDKISVLLNAFVIKARGDQQLRKCTERCREEKKYLERDVMVKTNAYQEVELKYREMNRYVQEIEDQNKKLLTEISILTEKETIRQITSSQEHLGETRSCSSTPNLQELPRIKYAQDKDDKFEDKVKQRSRKLRLPMKKAKSFNFEKAVKANSKKDKLGVF</sequence>
<evidence type="ECO:0000313" key="3">
    <source>
        <dbReference type="Proteomes" id="UP001165289"/>
    </source>
</evidence>
<dbReference type="Proteomes" id="UP001165289">
    <property type="component" value="Unassembled WGS sequence"/>
</dbReference>
<feature type="coiled-coil region" evidence="1">
    <location>
        <begin position="21"/>
        <end position="55"/>
    </location>
</feature>